<feature type="transmembrane region" description="Helical" evidence="1">
    <location>
        <begin position="92"/>
        <end position="118"/>
    </location>
</feature>
<reference evidence="3" key="1">
    <citation type="submission" date="2019-08" db="EMBL/GenBank/DDBJ databases">
        <title>The improved chromosome-level genome for the pearl oyster Pinctada fucata martensii using PacBio sequencing and Hi-C.</title>
        <authorList>
            <person name="Zheng Z."/>
        </authorList>
    </citation>
    <scope>NUCLEOTIDE SEQUENCE</scope>
    <source>
        <strain evidence="3">ZZ-2019</strain>
        <tissue evidence="3">Adductor muscle</tissue>
    </source>
</reference>
<evidence type="ECO:0000313" key="3">
    <source>
        <dbReference type="EMBL" id="KAK3099867.1"/>
    </source>
</evidence>
<feature type="signal peptide" evidence="2">
    <location>
        <begin position="1"/>
        <end position="25"/>
    </location>
</feature>
<keyword evidence="4" id="KW-1185">Reference proteome</keyword>
<protein>
    <submittedName>
        <fullName evidence="3">Uncharacterized protein</fullName>
    </submittedName>
</protein>
<gene>
    <name evidence="3" type="ORF">FSP39_010903</name>
</gene>
<keyword evidence="1" id="KW-0812">Transmembrane</keyword>
<dbReference type="Proteomes" id="UP001186944">
    <property type="component" value="Unassembled WGS sequence"/>
</dbReference>
<sequence length="215" mass="23685">MTEVGRAWGLFVCVVLICNMTTIDCKKQRVPLLEEYTGEGIPHVADADTESGSGEVDRDQIFHVTVMDDIIDQESVSKDLPKERQIEEKGNIPLVLIVLPISAGVVVISTIVITIVLMRKRNKKKESMRADEACIMTVTNTYCEIAHGFQDDKSTTSHDGGLCDVLLDGGWFDFVTDGGLCNMEDGVICVTDGGLCDVLVLMEDCVMFWYGSRIV</sequence>
<dbReference type="EMBL" id="VSWD01000006">
    <property type="protein sequence ID" value="KAK3099867.1"/>
    <property type="molecule type" value="Genomic_DNA"/>
</dbReference>
<name>A0AA88Y871_PINIB</name>
<organism evidence="3 4">
    <name type="scientific">Pinctada imbricata</name>
    <name type="common">Atlantic pearl-oyster</name>
    <name type="synonym">Pinctada martensii</name>
    <dbReference type="NCBI Taxonomy" id="66713"/>
    <lineage>
        <taxon>Eukaryota</taxon>
        <taxon>Metazoa</taxon>
        <taxon>Spiralia</taxon>
        <taxon>Lophotrochozoa</taxon>
        <taxon>Mollusca</taxon>
        <taxon>Bivalvia</taxon>
        <taxon>Autobranchia</taxon>
        <taxon>Pteriomorphia</taxon>
        <taxon>Pterioida</taxon>
        <taxon>Pterioidea</taxon>
        <taxon>Pteriidae</taxon>
        <taxon>Pinctada</taxon>
    </lineage>
</organism>
<keyword evidence="1" id="KW-1133">Transmembrane helix</keyword>
<proteinExistence type="predicted"/>
<evidence type="ECO:0000256" key="1">
    <source>
        <dbReference type="SAM" id="Phobius"/>
    </source>
</evidence>
<keyword evidence="1" id="KW-0472">Membrane</keyword>
<keyword evidence="2" id="KW-0732">Signal</keyword>
<evidence type="ECO:0000313" key="4">
    <source>
        <dbReference type="Proteomes" id="UP001186944"/>
    </source>
</evidence>
<dbReference type="AlphaFoldDB" id="A0AA88Y871"/>
<feature type="chain" id="PRO_5041670139" evidence="2">
    <location>
        <begin position="26"/>
        <end position="215"/>
    </location>
</feature>
<evidence type="ECO:0000256" key="2">
    <source>
        <dbReference type="SAM" id="SignalP"/>
    </source>
</evidence>
<accession>A0AA88Y871</accession>
<comment type="caution">
    <text evidence="3">The sequence shown here is derived from an EMBL/GenBank/DDBJ whole genome shotgun (WGS) entry which is preliminary data.</text>
</comment>